<accession>A0A2X3XIH7</accession>
<evidence type="ECO:0000259" key="1">
    <source>
        <dbReference type="Pfam" id="PF08808"/>
    </source>
</evidence>
<gene>
    <name evidence="2" type="ORF">NCTC11085_00900</name>
</gene>
<feature type="domain" description="RES" evidence="1">
    <location>
        <begin position="279"/>
        <end position="401"/>
    </location>
</feature>
<evidence type="ECO:0000313" key="2">
    <source>
        <dbReference type="EMBL" id="SQF34532.1"/>
    </source>
</evidence>
<dbReference type="AlphaFoldDB" id="A0A2X3XIH7"/>
<dbReference type="Proteomes" id="UP000249623">
    <property type="component" value="Chromosome 1"/>
</dbReference>
<organism evidence="2 3">
    <name type="scientific">Streptococcus sanguinis</name>
    <dbReference type="NCBI Taxonomy" id="1305"/>
    <lineage>
        <taxon>Bacteria</taxon>
        <taxon>Bacillati</taxon>
        <taxon>Bacillota</taxon>
        <taxon>Bacilli</taxon>
        <taxon>Lactobacillales</taxon>
        <taxon>Streptococcaceae</taxon>
        <taxon>Streptococcus</taxon>
    </lineage>
</organism>
<dbReference type="InterPro" id="IPR014914">
    <property type="entry name" value="RES_dom"/>
</dbReference>
<proteinExistence type="predicted"/>
<sequence length="413" mass="47714">MICTRCDEFKKVLAVEEYIVRSAPEKGNFLEELFDEFSVNQEVESICQNCSNKISKSESYFDDDELMERLYHFIGEQLTSKIEGCQFCSQPSEIFTSMRHGGFFDEEDDVEGMIDDLDTSIEVGEFIYDQFDLDTIDEIVKSMYCPVCGFGSGPNYDEKIDYGFFDEFSKIYTKESLDEFDERFYGEIEEIEKEVSLLANELTMEELVDLKDEYIQNKLYVSQNKAFLSLEEVIKSLYEKGGYYPLASGRTIFRTRTMELGYQISESLPDDKLWEPPYGVSGHGRYNDIGVSVLYCANNLDVLQEEVPLDQGKEYVYAKFILSKTLKMFPINFVFKRGKDKQSDFDGLISQPSKSDSKSFRIEYIMSNIVAAICSKIGYNGIAYKSTKCPESINYAFLRFDKENELTMVEVFK</sequence>
<dbReference type="Pfam" id="PF08808">
    <property type="entry name" value="RES"/>
    <property type="match status" value="1"/>
</dbReference>
<protein>
    <recommendedName>
        <fullName evidence="1">RES domain-containing protein</fullName>
    </recommendedName>
</protein>
<evidence type="ECO:0000313" key="3">
    <source>
        <dbReference type="Proteomes" id="UP000249623"/>
    </source>
</evidence>
<reference evidence="2 3" key="1">
    <citation type="submission" date="2018-06" db="EMBL/GenBank/DDBJ databases">
        <authorList>
            <consortium name="Pathogen Informatics"/>
            <person name="Doyle S."/>
        </authorList>
    </citation>
    <scope>NUCLEOTIDE SEQUENCE [LARGE SCALE GENOMIC DNA]</scope>
    <source>
        <strain evidence="2 3">NCTC11085</strain>
    </source>
</reference>
<name>A0A2X3XIH7_STRSA</name>
<dbReference type="EMBL" id="LS483346">
    <property type="protein sequence ID" value="SQF34532.1"/>
    <property type="molecule type" value="Genomic_DNA"/>
</dbReference>